<feature type="transmembrane region" description="Helical" evidence="1">
    <location>
        <begin position="66"/>
        <end position="86"/>
    </location>
</feature>
<feature type="transmembrane region" description="Helical" evidence="1">
    <location>
        <begin position="33"/>
        <end position="54"/>
    </location>
</feature>
<dbReference type="Proteomes" id="UP000199087">
    <property type="component" value="Unassembled WGS sequence"/>
</dbReference>
<keyword evidence="1" id="KW-0812">Transmembrane</keyword>
<organism evidence="2 3">
    <name type="scientific">Neobacillus massiliamazoniensis</name>
    <dbReference type="NCBI Taxonomy" id="1499688"/>
    <lineage>
        <taxon>Bacteria</taxon>
        <taxon>Bacillati</taxon>
        <taxon>Bacillota</taxon>
        <taxon>Bacilli</taxon>
        <taxon>Bacillales</taxon>
        <taxon>Bacillaceae</taxon>
        <taxon>Neobacillus</taxon>
    </lineage>
</organism>
<dbReference type="AlphaFoldDB" id="A0A0U1NZI1"/>
<name>A0A0U1NZI1_9BACI</name>
<dbReference type="EMBL" id="CVRB01000003">
    <property type="protein sequence ID" value="CRK83421.1"/>
    <property type="molecule type" value="Genomic_DNA"/>
</dbReference>
<feature type="transmembrane region" description="Helical" evidence="1">
    <location>
        <begin position="7"/>
        <end position="27"/>
    </location>
</feature>
<reference evidence="3" key="1">
    <citation type="submission" date="2015-05" db="EMBL/GenBank/DDBJ databases">
        <authorList>
            <person name="Urmite Genomes"/>
        </authorList>
    </citation>
    <scope>NUCLEOTIDE SEQUENCE [LARGE SCALE GENOMIC DNA]</scope>
    <source>
        <strain evidence="3">LF1</strain>
    </source>
</reference>
<keyword evidence="1" id="KW-1133">Transmembrane helix</keyword>
<keyword evidence="3" id="KW-1185">Reference proteome</keyword>
<evidence type="ECO:0000256" key="1">
    <source>
        <dbReference type="SAM" id="Phobius"/>
    </source>
</evidence>
<proteinExistence type="predicted"/>
<evidence type="ECO:0000313" key="3">
    <source>
        <dbReference type="Proteomes" id="UP000199087"/>
    </source>
</evidence>
<sequence>MNQLKRHFWYLLMIIGTVMFLIHSSLVTPETSFTIWLTRLGYLFFFCGVIVGGVEEYMKKHKISAYILFGIGILMIFDFFWLQFLLHMF</sequence>
<accession>A0A0U1NZI1</accession>
<protein>
    <submittedName>
        <fullName evidence="2">Uncharacterized protein</fullName>
    </submittedName>
</protein>
<gene>
    <name evidence="2" type="ORF">BN000_03389</name>
</gene>
<keyword evidence="1" id="KW-0472">Membrane</keyword>
<dbReference type="STRING" id="1499688.BN000_03389"/>
<evidence type="ECO:0000313" key="2">
    <source>
        <dbReference type="EMBL" id="CRK83421.1"/>
    </source>
</evidence>